<reference evidence="2 3" key="1">
    <citation type="journal article" date="2014" name="Nat. Commun.">
        <title>Molecular traces of alternative social organization in a termite genome.</title>
        <authorList>
            <person name="Terrapon N."/>
            <person name="Li C."/>
            <person name="Robertson H.M."/>
            <person name="Ji L."/>
            <person name="Meng X."/>
            <person name="Booth W."/>
            <person name="Chen Z."/>
            <person name="Childers C.P."/>
            <person name="Glastad K.M."/>
            <person name="Gokhale K."/>
            <person name="Gowin J."/>
            <person name="Gronenberg W."/>
            <person name="Hermansen R.A."/>
            <person name="Hu H."/>
            <person name="Hunt B.G."/>
            <person name="Huylmans A.K."/>
            <person name="Khalil S.M."/>
            <person name="Mitchell R.D."/>
            <person name="Munoz-Torres M.C."/>
            <person name="Mustard J.A."/>
            <person name="Pan H."/>
            <person name="Reese J.T."/>
            <person name="Scharf M.E."/>
            <person name="Sun F."/>
            <person name="Vogel H."/>
            <person name="Xiao J."/>
            <person name="Yang W."/>
            <person name="Yang Z."/>
            <person name="Yang Z."/>
            <person name="Zhou J."/>
            <person name="Zhu J."/>
            <person name="Brent C.S."/>
            <person name="Elsik C.G."/>
            <person name="Goodisman M.A."/>
            <person name="Liberles D.A."/>
            <person name="Roe R.M."/>
            <person name="Vargo E.L."/>
            <person name="Vilcinskas A."/>
            <person name="Wang J."/>
            <person name="Bornberg-Bauer E."/>
            <person name="Korb J."/>
            <person name="Zhang G."/>
            <person name="Liebig J."/>
        </authorList>
    </citation>
    <scope>NUCLEOTIDE SEQUENCE [LARGE SCALE GENOMIC DNA]</scope>
    <source>
        <tissue evidence="2">Whole organism</tissue>
    </source>
</reference>
<gene>
    <name evidence="2" type="ORF">L798_00244</name>
</gene>
<proteinExistence type="predicted"/>
<evidence type="ECO:0000313" key="2">
    <source>
        <dbReference type="EMBL" id="KDR09277.1"/>
    </source>
</evidence>
<keyword evidence="3" id="KW-1185">Reference proteome</keyword>
<keyword evidence="1" id="KW-1133">Transmembrane helix</keyword>
<keyword evidence="1" id="KW-0472">Membrane</keyword>
<name>A0A067QU98_ZOONE</name>
<organism evidence="2 3">
    <name type="scientific">Zootermopsis nevadensis</name>
    <name type="common">Dampwood termite</name>
    <dbReference type="NCBI Taxonomy" id="136037"/>
    <lineage>
        <taxon>Eukaryota</taxon>
        <taxon>Metazoa</taxon>
        <taxon>Ecdysozoa</taxon>
        <taxon>Arthropoda</taxon>
        <taxon>Hexapoda</taxon>
        <taxon>Insecta</taxon>
        <taxon>Pterygota</taxon>
        <taxon>Neoptera</taxon>
        <taxon>Polyneoptera</taxon>
        <taxon>Dictyoptera</taxon>
        <taxon>Blattodea</taxon>
        <taxon>Blattoidea</taxon>
        <taxon>Termitoidae</taxon>
        <taxon>Termopsidae</taxon>
        <taxon>Zootermopsis</taxon>
    </lineage>
</organism>
<dbReference type="EMBL" id="KK853255">
    <property type="protein sequence ID" value="KDR09277.1"/>
    <property type="molecule type" value="Genomic_DNA"/>
</dbReference>
<keyword evidence="1" id="KW-0812">Transmembrane</keyword>
<dbReference type="Proteomes" id="UP000027135">
    <property type="component" value="Unassembled WGS sequence"/>
</dbReference>
<sequence>MDQLTELEKIQMQRFLKEEAKEREMLERSKRINDIRNVSKLPPDHTEKKQSRRPSTIYVIRENTLQDRSPLRKTNRRYLYVVIVLLLICFACMATGTMEVLCTRCTNCKDVKISWVVPNFFYKPGDKKIVI</sequence>
<evidence type="ECO:0000313" key="3">
    <source>
        <dbReference type="Proteomes" id="UP000027135"/>
    </source>
</evidence>
<dbReference type="InParanoid" id="A0A067QU98"/>
<protein>
    <submittedName>
        <fullName evidence="2">Uncharacterized protein</fullName>
    </submittedName>
</protein>
<feature type="transmembrane region" description="Helical" evidence="1">
    <location>
        <begin position="78"/>
        <end position="98"/>
    </location>
</feature>
<dbReference type="AlphaFoldDB" id="A0A067QU98"/>
<accession>A0A067QU98</accession>
<evidence type="ECO:0000256" key="1">
    <source>
        <dbReference type="SAM" id="Phobius"/>
    </source>
</evidence>